<dbReference type="EMBL" id="SCWC02000009">
    <property type="protein sequence ID" value="KAA1036979.1"/>
    <property type="molecule type" value="Genomic_DNA"/>
</dbReference>
<sequence length="87" mass="9725">MVFDKLNINDQTFEAEGQLTVEQPSVRITTTDGDVGLFFNQLETSQSIDSIAVFKGDEERYSSSRIKVSNLTVVGGNYRIELEETSD</sequence>
<dbReference type="AlphaFoldDB" id="A0A9Q9F2E2"/>
<name>A0A9Q9F2E2_9STAP</name>
<reference evidence="1 3" key="1">
    <citation type="submission" date="2019-09" db="EMBL/GenBank/DDBJ databases">
        <authorList>
            <person name="Mazhar S."/>
            <person name="Altermann E."/>
            <person name="Hill C."/>
            <person name="Mcauliffe O."/>
        </authorList>
    </citation>
    <scope>NUCLEOTIDE SEQUENCE [LARGE SCALE GENOMIC DNA]</scope>
    <source>
        <strain evidence="1 3">ATCC 51831</strain>
    </source>
</reference>
<dbReference type="Proteomes" id="UP001057381">
    <property type="component" value="Chromosome"/>
</dbReference>
<dbReference type="EMBL" id="CP073809">
    <property type="protein sequence ID" value="UTH14695.1"/>
    <property type="molecule type" value="Genomic_DNA"/>
</dbReference>
<accession>A0A9Q9F2E2</accession>
<gene>
    <name evidence="1" type="ORF">ERX35_010010</name>
    <name evidence="2" type="ORF">KFV11_04895</name>
</gene>
<proteinExistence type="predicted"/>
<evidence type="ECO:0000313" key="1">
    <source>
        <dbReference type="EMBL" id="KAA1036979.1"/>
    </source>
</evidence>
<dbReference type="Proteomes" id="UP000295735">
    <property type="component" value="Unassembled WGS sequence"/>
</dbReference>
<evidence type="ECO:0000313" key="4">
    <source>
        <dbReference type="Proteomes" id="UP001057381"/>
    </source>
</evidence>
<evidence type="ECO:0000313" key="2">
    <source>
        <dbReference type="EMBL" id="UTH14695.1"/>
    </source>
</evidence>
<dbReference type="RefSeq" id="WP_149459759.1">
    <property type="nucleotide sequence ID" value="NZ_CP073809.1"/>
</dbReference>
<reference evidence="2" key="2">
    <citation type="submission" date="2021-04" db="EMBL/GenBank/DDBJ databases">
        <title>Complete Genome Sequences of Macrococcus spp. from dog and cattle.</title>
        <authorList>
            <person name="Schwendener S."/>
            <person name="Perreten V."/>
        </authorList>
    </citation>
    <scope>NUCLEOTIDE SEQUENCE</scope>
    <source>
        <strain evidence="2">Epi0143-OL</strain>
    </source>
</reference>
<organism evidence="2 4">
    <name type="scientific">Macrococcus equipercicus</name>
    <dbReference type="NCBI Taxonomy" id="69967"/>
    <lineage>
        <taxon>Bacteria</taxon>
        <taxon>Bacillati</taxon>
        <taxon>Bacillota</taxon>
        <taxon>Bacilli</taxon>
        <taxon>Bacillales</taxon>
        <taxon>Staphylococcaceae</taxon>
        <taxon>Macrococcus</taxon>
    </lineage>
</organism>
<dbReference type="KEGG" id="mequ:KFV11_04895"/>
<dbReference type="OrthoDB" id="2390117at2"/>
<keyword evidence="3" id="KW-1185">Reference proteome</keyword>
<evidence type="ECO:0000313" key="3">
    <source>
        <dbReference type="Proteomes" id="UP000295735"/>
    </source>
</evidence>
<protein>
    <submittedName>
        <fullName evidence="2">Uncharacterized protein</fullName>
    </submittedName>
</protein>